<sequence length="209" mass="22120">MHCVDVAALHPVISKLDEGDKKERLICTANQARLVSDPPGDGISVGLLKRMNGVGLAAEGILSIPQIRDRGHRETNVVGRNPGNEAGDAHSWSRPFTRFISGRDVGSGRIWGRRRRAYHPRSGDLDGESRDGDEGLVGCRSGDPVGIVGDPVGPRWRGDPGRSGTAGVCPPRSGDPGGDRSRSGDRNMVGPSEEIGEVGGCVGEAMRRT</sequence>
<name>A0AAV1VFG8_9STRA</name>
<feature type="compositionally biased region" description="Low complexity" evidence="1">
    <location>
        <begin position="142"/>
        <end position="154"/>
    </location>
</feature>
<comment type="caution">
    <text evidence="2">The sequence shown here is derived from an EMBL/GenBank/DDBJ whole genome shotgun (WGS) entry which is preliminary data.</text>
</comment>
<proteinExistence type="predicted"/>
<reference evidence="2" key="1">
    <citation type="submission" date="2024-01" db="EMBL/GenBank/DDBJ databases">
        <authorList>
            <person name="Webb A."/>
        </authorList>
    </citation>
    <scope>NUCLEOTIDE SEQUENCE</scope>
    <source>
        <strain evidence="2">Pm1</strain>
    </source>
</reference>
<accession>A0AAV1VFG8</accession>
<evidence type="ECO:0000313" key="3">
    <source>
        <dbReference type="Proteomes" id="UP001162060"/>
    </source>
</evidence>
<feature type="compositionally biased region" description="Basic and acidic residues" evidence="1">
    <location>
        <begin position="121"/>
        <end position="133"/>
    </location>
</feature>
<protein>
    <submittedName>
        <fullName evidence="2">Uncharacterized protein</fullName>
    </submittedName>
</protein>
<evidence type="ECO:0000256" key="1">
    <source>
        <dbReference type="SAM" id="MobiDB-lite"/>
    </source>
</evidence>
<organism evidence="2 3">
    <name type="scientific">Peronospora matthiolae</name>
    <dbReference type="NCBI Taxonomy" id="2874970"/>
    <lineage>
        <taxon>Eukaryota</taxon>
        <taxon>Sar</taxon>
        <taxon>Stramenopiles</taxon>
        <taxon>Oomycota</taxon>
        <taxon>Peronosporomycetes</taxon>
        <taxon>Peronosporales</taxon>
        <taxon>Peronosporaceae</taxon>
        <taxon>Peronospora</taxon>
    </lineage>
</organism>
<dbReference type="EMBL" id="CAKLBY020000331">
    <property type="protein sequence ID" value="CAK7945401.1"/>
    <property type="molecule type" value="Genomic_DNA"/>
</dbReference>
<dbReference type="Proteomes" id="UP001162060">
    <property type="component" value="Unassembled WGS sequence"/>
</dbReference>
<feature type="region of interest" description="Disordered" evidence="1">
    <location>
        <begin position="119"/>
        <end position="209"/>
    </location>
</feature>
<evidence type="ECO:0000313" key="2">
    <source>
        <dbReference type="EMBL" id="CAK7945401.1"/>
    </source>
</evidence>
<dbReference type="AlphaFoldDB" id="A0AAV1VFG8"/>
<gene>
    <name evidence="2" type="ORF">PM001_LOCUS30551</name>
</gene>